<organism evidence="2 3">
    <name type="scientific">Olsenella profusa</name>
    <dbReference type="NCBI Taxonomy" id="138595"/>
    <lineage>
        <taxon>Bacteria</taxon>
        <taxon>Bacillati</taxon>
        <taxon>Actinomycetota</taxon>
        <taxon>Coriobacteriia</taxon>
        <taxon>Coriobacteriales</taxon>
        <taxon>Atopobiaceae</taxon>
        <taxon>Olsenella</taxon>
    </lineage>
</organism>
<dbReference type="Pfam" id="PF00535">
    <property type="entry name" value="Glycos_transf_2"/>
    <property type="match status" value="1"/>
</dbReference>
<evidence type="ECO:0000313" key="3">
    <source>
        <dbReference type="Proteomes" id="UP000712527"/>
    </source>
</evidence>
<keyword evidence="3" id="KW-1185">Reference proteome</keyword>
<sequence length="370" mass="42530">MDKVKRLFRSAIHALPGKSLPFRLIEPFLSNCKPEYISDSRNMLEGISPKPHEEDRQPYFRYPVDDATLLSFVVPAYNVEEYIEQCIESLLAQQTEFPFEVIVVNDGSTDLTGDIVSEIASRDKRVHLIEQENRGLSGARNTGIDNSRGRFISFVDSDDAVDSGFIEASMSALLDSESDYVSCGYTDISEDGSKLKSHFSRERMGTVWGRAYSRSVWADIRFPEGYLYEDATLAYLIKSRYRETNVHDASYLYRHRENSISRTAARPKAVDTYWIVEKMLDECRRVDVPLQLVADEVLINACFTVFGRIRQFEPDWLLPLFSSFADLWNGTNEFRAFRPTDPVLASVSDVLRTHNFKHWKLLGIMHMVER</sequence>
<gene>
    <name evidence="2" type="ORF">H9X80_08015</name>
</gene>
<evidence type="ECO:0000313" key="2">
    <source>
        <dbReference type="EMBL" id="MBM6775480.1"/>
    </source>
</evidence>
<dbReference type="SUPFAM" id="SSF53448">
    <property type="entry name" value="Nucleotide-diphospho-sugar transferases"/>
    <property type="match status" value="1"/>
</dbReference>
<reference evidence="2 3" key="1">
    <citation type="journal article" date="2021" name="Sci. Rep.">
        <title>The distribution of antibiotic resistance genes in chicken gut microbiota commensals.</title>
        <authorList>
            <person name="Juricova H."/>
            <person name="Matiasovicova J."/>
            <person name="Kubasova T."/>
            <person name="Cejkova D."/>
            <person name="Rychlik I."/>
        </authorList>
    </citation>
    <scope>NUCLEOTIDE SEQUENCE [LARGE SCALE GENOMIC DNA]</scope>
    <source>
        <strain evidence="2 3">An794</strain>
    </source>
</reference>
<feature type="domain" description="Glycosyltransferase 2-like" evidence="1">
    <location>
        <begin position="71"/>
        <end position="198"/>
    </location>
</feature>
<protein>
    <submittedName>
        <fullName evidence="2">Glycosyltransferase family 2 protein</fullName>
    </submittedName>
</protein>
<accession>A0ABS2F3T2</accession>
<proteinExistence type="predicted"/>
<comment type="caution">
    <text evidence="2">The sequence shown here is derived from an EMBL/GenBank/DDBJ whole genome shotgun (WGS) entry which is preliminary data.</text>
</comment>
<dbReference type="InterPro" id="IPR001173">
    <property type="entry name" value="Glyco_trans_2-like"/>
</dbReference>
<dbReference type="RefSeq" id="WP_204793816.1">
    <property type="nucleotide sequence ID" value="NZ_JACSNQ010000020.1"/>
</dbReference>
<dbReference type="EMBL" id="JACSNQ010000020">
    <property type="protein sequence ID" value="MBM6775480.1"/>
    <property type="molecule type" value="Genomic_DNA"/>
</dbReference>
<name>A0ABS2F3T2_9ACTN</name>
<dbReference type="CDD" id="cd00761">
    <property type="entry name" value="Glyco_tranf_GTA_type"/>
    <property type="match status" value="1"/>
</dbReference>
<dbReference type="PANTHER" id="PTHR22916:SF3">
    <property type="entry name" value="UDP-GLCNAC:BETAGAL BETA-1,3-N-ACETYLGLUCOSAMINYLTRANSFERASE-LIKE PROTEIN 1"/>
    <property type="match status" value="1"/>
</dbReference>
<dbReference type="InterPro" id="IPR029044">
    <property type="entry name" value="Nucleotide-diphossugar_trans"/>
</dbReference>
<evidence type="ECO:0000259" key="1">
    <source>
        <dbReference type="Pfam" id="PF00535"/>
    </source>
</evidence>
<dbReference type="Proteomes" id="UP000712527">
    <property type="component" value="Unassembled WGS sequence"/>
</dbReference>
<dbReference type="PANTHER" id="PTHR22916">
    <property type="entry name" value="GLYCOSYLTRANSFERASE"/>
    <property type="match status" value="1"/>
</dbReference>
<dbReference type="Gene3D" id="3.90.550.10">
    <property type="entry name" value="Spore Coat Polysaccharide Biosynthesis Protein SpsA, Chain A"/>
    <property type="match status" value="1"/>
</dbReference>